<dbReference type="InterPro" id="IPR044932">
    <property type="entry name" value="PfEMP1_ATS_sf"/>
</dbReference>
<feature type="domain" description="Plasmodium falciparum erythrocyte membrane protein-1 N-terminal segment" evidence="6">
    <location>
        <begin position="25"/>
        <end position="61"/>
    </location>
</feature>
<dbReference type="PROSITE" id="PS00116">
    <property type="entry name" value="DNA_POLYMERASE_B"/>
    <property type="match status" value="1"/>
</dbReference>
<evidence type="ECO:0000259" key="5">
    <source>
        <dbReference type="Pfam" id="PF15445"/>
    </source>
</evidence>
<evidence type="ECO:0000313" key="11">
    <source>
        <dbReference type="Proteomes" id="UP000232684"/>
    </source>
</evidence>
<dbReference type="EMBL" id="QFXU01000022">
    <property type="protein sequence ID" value="KAF4327270.1"/>
    <property type="molecule type" value="Genomic_DNA"/>
</dbReference>
<feature type="domain" description="Duffy-antigen binding" evidence="4">
    <location>
        <begin position="2114"/>
        <end position="2253"/>
    </location>
</feature>
<dbReference type="GO" id="GO:0046789">
    <property type="term" value="F:host cell surface receptor binding"/>
    <property type="evidence" value="ECO:0007669"/>
    <property type="project" value="InterPro"/>
</dbReference>
<feature type="domain" description="Duffy-antigen binding" evidence="4">
    <location>
        <begin position="1284"/>
        <end position="1438"/>
    </location>
</feature>
<feature type="coiled-coil region" evidence="1">
    <location>
        <begin position="2729"/>
        <end position="2756"/>
    </location>
</feature>
<dbReference type="Pfam" id="PF05424">
    <property type="entry name" value="Duffy_binding"/>
    <property type="match status" value="5"/>
</dbReference>
<dbReference type="FunFam" id="1.10.1900.40:FF:000001">
    <property type="entry name" value="Erythrocyte membrane protein 1"/>
    <property type="match status" value="1"/>
</dbReference>
<dbReference type="VEuPathDB" id="PlasmoDB:PfNF54_120005500"/>
<dbReference type="GO" id="GO:0000166">
    <property type="term" value="F:nucleotide binding"/>
    <property type="evidence" value="ECO:0007669"/>
    <property type="project" value="InterPro"/>
</dbReference>
<dbReference type="InterPro" id="IPR004258">
    <property type="entry name" value="DBL"/>
</dbReference>
<feature type="domain" description="Duffy-antigen binding" evidence="4">
    <location>
        <begin position="1732"/>
        <end position="1913"/>
    </location>
</feature>
<feature type="domain" description="Duffy-binding-like" evidence="8">
    <location>
        <begin position="314"/>
        <end position="470"/>
    </location>
</feature>
<feature type="domain" description="Duffy-binding-like" evidence="8">
    <location>
        <begin position="1917"/>
        <end position="2050"/>
    </location>
</feature>
<evidence type="ECO:0000256" key="1">
    <source>
        <dbReference type="SAM" id="Coils"/>
    </source>
</evidence>
<feature type="region of interest" description="Disordered" evidence="2">
    <location>
        <begin position="1143"/>
        <end position="1170"/>
    </location>
</feature>
<dbReference type="Proteomes" id="UP000232684">
    <property type="component" value="Unassembled WGS sequence"/>
</dbReference>
<feature type="compositionally biased region" description="Basic and acidic residues" evidence="2">
    <location>
        <begin position="718"/>
        <end position="733"/>
    </location>
</feature>
<evidence type="ECO:0000259" key="8">
    <source>
        <dbReference type="Pfam" id="PF22672"/>
    </source>
</evidence>
<dbReference type="FunFam" id="1.20.58.830:FF:000029">
    <property type="entry name" value="Erythrocyte membrane protein 1, PfEMP1"/>
    <property type="match status" value="1"/>
</dbReference>
<feature type="domain" description="PfEMP1 CIDRalpha1" evidence="7">
    <location>
        <begin position="513"/>
        <end position="568"/>
    </location>
</feature>
<feature type="compositionally biased region" description="Pro residues" evidence="2">
    <location>
        <begin position="2411"/>
        <end position="2422"/>
    </location>
</feature>
<reference evidence="9 12" key="2">
    <citation type="submission" date="2018-05" db="EMBL/GenBank/DDBJ databases">
        <title>Genome assembly of Plasmodium falciparum NF54 DiCre.</title>
        <authorList>
            <person name="Baumgarten S."/>
            <person name="Treeck M."/>
            <person name="Scherf A."/>
        </authorList>
    </citation>
    <scope>NUCLEOTIDE SEQUENCE [LARGE SCALE GENOMIC DNA]</scope>
    <source>
        <strain evidence="9">NF54</strain>
    </source>
</reference>
<feature type="compositionally biased region" description="Low complexity" evidence="2">
    <location>
        <begin position="1156"/>
        <end position="1170"/>
    </location>
</feature>
<feature type="compositionally biased region" description="Acidic residues" evidence="2">
    <location>
        <begin position="734"/>
        <end position="744"/>
    </location>
</feature>
<feature type="coiled-coil region" evidence="1">
    <location>
        <begin position="1482"/>
        <end position="1516"/>
    </location>
</feature>
<sequence length="2860" mass="333250">MTSCSPENTKMAPKTRASDYKDAQDAKHLLDMIGEVVQKQAYSEALTRGRSALQGRLSDARFLHGTSWEQANQNVCSLKHTHDTNVRWGVIHPCDNRLGNLYSEESASQCSTSRISGNNSDSGSCAPYRKLQLCDYNLEKITDANVTNTHNLLVDVLLAAKHEGDSLSKYMKENPKIIPKSNVCTVLARSFADIGDIIRGKDLYVGNRKEKEKEKLQKNLKNIFAKIHSGLTKKGAEARYKDNDENYYQLREDWWEANRAKVWEAMTCSVEDAYYFRQTCGGEKTASTNKCRCVNTDPPTYFDYVPQYLRWFEEWAEEFCRIKELKLENVKTRCRGEKDGEKYCSRNGYDCTGTIIKRNIFRPDPECTNCLFECNHYQDWIDNKKKEFEKQKKKCEKEIYNTSTTNKRTNNNVNVMYYDDFYKELQGRYRTINELLNSLNEETKCKSTENTDKESKIDFNDSEKTFSASKYCKPCPDCGVVKQDDGNFKVREETDAECQVKNDATPLDGVKPTDIEVLYSGVERKHISEKLSEFCSKPDDQYGIKNEKWECYYKSSVDNKCIMQTNNQKVESHSKIMKFYEFFIFWVTYMLNDCIDWKKKITKCINNGTKWRCKNKCKNNCKCFEKWVKKKQVEWNTMKEQYEKQPDLVNNRHFTTLEWFLEGQFLKTIEKAYGNEDAIEKIQEFLQKKSKQEDDEIKDKRDIIDILLEHELDEAQECKDNNREEKNCSKEPHDDLDDEDDLYEDETHYNPCSAQPGGRYTVRVKDIAKQMHRRAKTQMRNNSVVDDDNKLEGDIFKVTFRNGGKGSELQGENICNINTTHSNDSRGSKGEPCKGKDGSGERMKIGTEWSYIKEKEISYKDFYLPPRRQHMCTSNLENLDVESVTKEDKASHSLLGDVQLAAKYEAENIKKLYVENNDRKDQEAICRAVRYSFADIGDIIRGRDMWEHKDQTTLQNHLKSVFKNIKEKLPGIQGKYADDERNIPAYKLLREDWWEANRRQVWKAMTCENNGIKCDAHNAKHPPPDDYIPQRLRWMTEWSEWYCKMQSQEYEKLKEGCKKCMENKGKNCIKDTPECNDCKQACEEYNKKIKEWEKQWHKIQVQYLMLYYEANTTARYGIHAYAYAVGEKDKPVVAFLQKLQEANKSSASKRSKRSTDGTTTDTLTPTTPYSTAEGYVHQEATMNCDTQTQFCEKKHGGTTPTGTNDTDAPYTFKQPPPEYKDACECDGKSPQAPKKEEEKKDACTIVNSLLQNKKATDPIDGCNQKSDANWDCDPSTFVNDNNNGACMPPRRIKLCIYYLENHTQKGNIKKEFQLREAFIKCAGAEIFLLWQKYKTDNNSDTKLQTQLESGQIPEEFKRQMFYTFGDFRDLCLGNDIGKADNTKDISTTVNRILSVTNGETQTTAENWWEKNAESIWQGMLCGLSHAVSARDKETVQKTLTNNPSYKYDLVKFSGSDNPPTLEKFAQTPQFLRWFIEWSDEFCRERKEKLDKLLKECKEYECNEENMDEKKKKCEDACKVYEEWLQGWKDQYKKQSKKFTTDKEKKEYKDDPDLDGATYAYQYLSKKLKPICQNGTTTDKCDYNCMENASRQPQTSACSQEQQQQGNTSSTQNHFPEAFDCPPKEIGDRCNCPKLPEPKYCVDKTAYDIRKDAEKNIKDIYSSIKGNGEIYKGKCNPTETKIDENGINTCEFKKRYPNANNLLDTSCDNKGNERFKIGQKWNYKYIYKIGKNLYIPPRRQHMCINHLKQIIKYTDTDSTTLLKKVQEVAKKEGDDIIKKLLPKYPCNEDVICKAMKYSFADLGDIIRGRDIYIGNNNQIENKLQQVFKNIYDSNKHKLSNYNDNGDSKYTKLREAWWDANRKDIWKAMTCAAPEEAKIYITKEGGYISPLTSTKNHCGHKDDPPDYDYIPQPLRWISEWGEQFCLYQKHLLESMKICENCKKNSGECKQSVHGACMDCKKKCEEYKKFIEIWKKQFETQNEAYKEIYKKATSNGRYFNGIDENTKKFVKKLKDTCKTGDLASADKYLENGSVCRRFKFVKTDTHIKNYAFHNTPLSYKEHCECAKNFDPLDECPVDKDECKKYGRYSCRKNHYNKNPIEWTNHFVKKSIRNYEAVMVPPRRRQLCLIGNRRFVGRVKDEKMFKEYLLRDASSEAKMLSQYYNFDNEKALQAIKYSFADIGNIIKGDDMLDDGISEKIENIFEHKINKRTHSSSLSSSSSSGPNITPSTWWEKNKEKIWYVMMCYYTGEHKTATSCPSHNDIDNEDQFLRWMTEWAEYFCKEKKKEVEELIEKCKTEITTKTYPTSNQNKQSSCYKVLEKYNHWLYNRKLEWNDISKKYQTYYNENSKSTQLKRSAQEYVDQRCKECTCNFDEIIEKYDKSGNGISIVHSLLKDLNPGRTCGPDTSHKSDTKPPLPPPLPPAVDPPQAEEPFNRDILEKTIPFGVALALGSIAFLFLKKKTQTPVDLFSVINIPKSDYDIPTLKSKNRYIPYKSAQYKGKTYIYMEGDSDEDKYAFMSDTTDVTSSESEYEELDINDIYVPGSPKYKTLIEVVLEPSKRDTQNDIPNDIQNDIQSDGIPSSKITDNEWNTLKDEFISQYLQSEQPNDYKNGNIPLNTQPNTLYFDKPEEKPFITSIHDRNLYSGEEYSYNVNMVNSMDDIPINRDNNVYSGIDLINDALNGDYDIYDELLKRKENELFGKNYKKNTSNNSVAKLTNSDPIMNQLDLLHKWLDRHRDMCEKWKNNHERLAKLKEEWENETHSGNTHPSDSNKTLNTDVSIQIHMDNPKPINQFTNMDTILEDLEKYNEPYYDVQDDIYYDVNDHDASTVDSNNMDVPSKVQIEMDVNTKLVKEKYPIADVWDI</sequence>
<evidence type="ECO:0000259" key="4">
    <source>
        <dbReference type="Pfam" id="PF05424"/>
    </source>
</evidence>
<proteinExistence type="predicted"/>
<dbReference type="InterPro" id="IPR029210">
    <property type="entry name" value="PfEMP1_NTS"/>
</dbReference>
<feature type="region of interest" description="Disordered" evidence="2">
    <location>
        <begin position="1595"/>
        <end position="1617"/>
    </location>
</feature>
<dbReference type="FunFam" id="1.20.1310.20:FF:000004">
    <property type="entry name" value="Erythrocyte membrane protein 1, PfEMP1"/>
    <property type="match status" value="1"/>
</dbReference>
<dbReference type="FunFam" id="1.20.58.830:FF:000033">
    <property type="entry name" value="Erythrocyte membrane protein 1, PfEMP1"/>
    <property type="match status" value="1"/>
</dbReference>
<evidence type="ECO:0000259" key="3">
    <source>
        <dbReference type="Pfam" id="PF03011"/>
    </source>
</evidence>
<feature type="domain" description="Duffy-binding-like" evidence="3">
    <location>
        <begin position="582"/>
        <end position="725"/>
    </location>
</feature>
<dbReference type="GO" id="GO:0016020">
    <property type="term" value="C:membrane"/>
    <property type="evidence" value="ECO:0007669"/>
    <property type="project" value="InterPro"/>
</dbReference>
<dbReference type="FunFam" id="1.20.58.1930:FF:000002">
    <property type="entry name" value="Erythrocyte membrane protein 1, PfEMP1"/>
    <property type="match status" value="1"/>
</dbReference>
<feature type="domain" description="Duffy-antigen binding" evidence="4">
    <location>
        <begin position="862"/>
        <end position="1033"/>
    </location>
</feature>
<feature type="compositionally biased region" description="Polar residues" evidence="2">
    <location>
        <begin position="2561"/>
        <end position="2580"/>
    </location>
</feature>
<feature type="coiled-coil region" evidence="1">
    <location>
        <begin position="1075"/>
        <end position="1102"/>
    </location>
</feature>
<dbReference type="Proteomes" id="UP000754359">
    <property type="component" value="Unassembled WGS sequence"/>
</dbReference>
<dbReference type="Pfam" id="PF15445">
    <property type="entry name" value="ATS"/>
    <property type="match status" value="1"/>
</dbReference>
<accession>A0A2I0BZN1</accession>
<dbReference type="Pfam" id="PF15447">
    <property type="entry name" value="NTS"/>
    <property type="match status" value="1"/>
</dbReference>
<feature type="region of interest" description="Disordered" evidence="2">
    <location>
        <begin position="816"/>
        <end position="840"/>
    </location>
</feature>
<dbReference type="Pfam" id="PF21807">
    <property type="entry name" value="PfEMP1_CIDRalpha1_dom"/>
    <property type="match status" value="1"/>
</dbReference>
<name>A0A2I0BZN1_PLAFO</name>
<dbReference type="InterPro" id="IPR054595">
    <property type="entry name" value="DBL_C"/>
</dbReference>
<evidence type="ECO:0000313" key="10">
    <source>
        <dbReference type="EMBL" id="PKC48640.1"/>
    </source>
</evidence>
<dbReference type="SMR" id="A0A2I0BZN1"/>
<evidence type="ECO:0000259" key="6">
    <source>
        <dbReference type="Pfam" id="PF15447"/>
    </source>
</evidence>
<dbReference type="InterPro" id="IPR029211">
    <property type="entry name" value="PfEMP1_ATS"/>
</dbReference>
<feature type="region of interest" description="Disordered" evidence="2">
    <location>
        <begin position="2558"/>
        <end position="2580"/>
    </location>
</feature>
<dbReference type="FunFam" id="1.20.58.830:FF:000005">
    <property type="entry name" value="Erythrocyte membrane protein 1, PfEMP1"/>
    <property type="match status" value="1"/>
</dbReference>
<evidence type="ECO:0000313" key="12">
    <source>
        <dbReference type="Proteomes" id="UP000754359"/>
    </source>
</evidence>
<dbReference type="Pfam" id="PF22672">
    <property type="entry name" value="DBL_C"/>
    <property type="match status" value="2"/>
</dbReference>
<evidence type="ECO:0000313" key="9">
    <source>
        <dbReference type="EMBL" id="KAF4327270.1"/>
    </source>
</evidence>
<feature type="domain" description="Duffy-antigen binding" evidence="4">
    <location>
        <begin position="123"/>
        <end position="310"/>
    </location>
</feature>
<dbReference type="FunFam" id="1.10.1900.40:FF:000005">
    <property type="entry name" value="Erythrocyte membrane protein 1, PfEMP1"/>
    <property type="match status" value="1"/>
</dbReference>
<dbReference type="Gene3D" id="1.20.58.1930">
    <property type="match status" value="1"/>
</dbReference>
<comment type="caution">
    <text evidence="10">The sequence shown here is derived from an EMBL/GenBank/DDBJ whole genome shotgun (WGS) entry which is preliminary data.</text>
</comment>
<evidence type="ECO:0000259" key="7">
    <source>
        <dbReference type="Pfam" id="PF21807"/>
    </source>
</evidence>
<evidence type="ECO:0000256" key="2">
    <source>
        <dbReference type="SAM" id="MobiDB-lite"/>
    </source>
</evidence>
<dbReference type="InterPro" id="IPR042202">
    <property type="entry name" value="Duffy-ag-bd_sf"/>
</dbReference>
<feature type="compositionally biased region" description="Low complexity" evidence="2">
    <location>
        <begin position="1595"/>
        <end position="1612"/>
    </location>
</feature>
<feature type="region of interest" description="Disordered" evidence="2">
    <location>
        <begin position="1"/>
        <end position="22"/>
    </location>
</feature>
<dbReference type="EMBL" id="NYMT01000004">
    <property type="protein sequence ID" value="PKC48640.1"/>
    <property type="molecule type" value="Genomic_DNA"/>
</dbReference>
<keyword evidence="1" id="KW-0175">Coiled coil</keyword>
<gene>
    <name evidence="10" type="ORF">CK202_2084</name>
    <name evidence="9" type="ORF">CYL21_4758</name>
</gene>
<dbReference type="Gene3D" id="1.20.1310.20">
    <property type="entry name" value="Duffy-antigen binding domain"/>
    <property type="match status" value="5"/>
</dbReference>
<protein>
    <submittedName>
        <fullName evidence="10">Erythrocyte membrane protein 1</fullName>
    </submittedName>
</protein>
<dbReference type="FunFam" id="1.20.1310.20:FF:000015">
    <property type="entry name" value="Erythrocyte membrane protein 1, PfEMP1"/>
    <property type="match status" value="1"/>
</dbReference>
<dbReference type="FunFam" id="1.20.58.830:FF:000017">
    <property type="entry name" value="Erythrocyte membrane protein 1, PfEMP1"/>
    <property type="match status" value="1"/>
</dbReference>
<feature type="compositionally biased region" description="Basic and acidic residues" evidence="2">
    <location>
        <begin position="823"/>
        <end position="840"/>
    </location>
</feature>
<dbReference type="InterPro" id="IPR008602">
    <property type="entry name" value="Duffy-antigen-binding"/>
</dbReference>
<dbReference type="FunFam" id="1.20.1310.20:FF:000003">
    <property type="entry name" value="Erythrocyte membrane protein 1, PfEMP1"/>
    <property type="match status" value="1"/>
</dbReference>
<feature type="region of interest" description="Disordered" evidence="2">
    <location>
        <begin position="718"/>
        <end position="757"/>
    </location>
</feature>
<feature type="domain" description="Plasmodium falciparum erythrocyte membrane protein 1 acidic terminal segment" evidence="5">
    <location>
        <begin position="2438"/>
        <end position="2860"/>
    </location>
</feature>
<dbReference type="GO" id="GO:0003676">
    <property type="term" value="F:nucleic acid binding"/>
    <property type="evidence" value="ECO:0007669"/>
    <property type="project" value="InterPro"/>
</dbReference>
<dbReference type="SUPFAM" id="SSF140924">
    <property type="entry name" value="Duffy binding domain-like"/>
    <property type="match status" value="6"/>
</dbReference>
<feature type="region of interest" description="Disordered" evidence="2">
    <location>
        <begin position="2396"/>
        <end position="2427"/>
    </location>
</feature>
<dbReference type="Gene3D" id="1.20.58.830">
    <property type="match status" value="5"/>
</dbReference>
<organism evidence="10 11">
    <name type="scientific">Plasmodium falciparum (isolate NF54)</name>
    <dbReference type="NCBI Taxonomy" id="5843"/>
    <lineage>
        <taxon>Eukaryota</taxon>
        <taxon>Sar</taxon>
        <taxon>Alveolata</taxon>
        <taxon>Apicomplexa</taxon>
        <taxon>Aconoidasida</taxon>
        <taxon>Haemosporida</taxon>
        <taxon>Plasmodiidae</taxon>
        <taxon>Plasmodium</taxon>
        <taxon>Plasmodium (Laverania)</taxon>
    </lineage>
</organism>
<dbReference type="Gene3D" id="1.10.1900.40">
    <property type="entry name" value="Acidic terminal segments, variant surface antigen of PfEMP1"/>
    <property type="match status" value="2"/>
</dbReference>
<dbReference type="InterPro" id="IPR017964">
    <property type="entry name" value="DNA-dir_DNA_pol_B_CS"/>
</dbReference>
<reference evidence="10 11" key="1">
    <citation type="submission" date="2017-11" db="EMBL/GenBank/DDBJ databases">
        <title>Plasmodium falciparum NF54 genome assembly.</title>
        <authorList>
            <person name="Bryant J.M."/>
            <person name="Baumgarten S."/>
            <person name="Scheidig-Benatar C."/>
            <person name="Scherf A."/>
        </authorList>
    </citation>
    <scope>NUCLEOTIDE SEQUENCE [LARGE SCALE GENOMIC DNA]</scope>
    <source>
        <strain evidence="10">NF54</strain>
    </source>
</reference>
<dbReference type="Pfam" id="PF03011">
    <property type="entry name" value="PFEMP"/>
    <property type="match status" value="1"/>
</dbReference>
<dbReference type="InterPro" id="IPR049158">
    <property type="entry name" value="PfEMP1_CIDRalpha1_dom"/>
</dbReference>